<organism evidence="2 3">
    <name type="scientific">Chromohalobacter israelensis (strain ATCC BAA-138 / DSM 3043 / CIP 106854 / NCIMB 13768 / 1H11)</name>
    <name type="common">Chromohalobacter salexigens</name>
    <dbReference type="NCBI Taxonomy" id="290398"/>
    <lineage>
        <taxon>Bacteria</taxon>
        <taxon>Pseudomonadati</taxon>
        <taxon>Pseudomonadota</taxon>
        <taxon>Gammaproteobacteria</taxon>
        <taxon>Oceanospirillales</taxon>
        <taxon>Halomonadaceae</taxon>
        <taxon>Chromohalobacter</taxon>
    </lineage>
</organism>
<gene>
    <name evidence="2" type="ordered locus">Csal_2365</name>
</gene>
<dbReference type="EMBL" id="CP000285">
    <property type="protein sequence ID" value="ABE59714.1"/>
    <property type="molecule type" value="Genomic_DNA"/>
</dbReference>
<name>Q1QUZ4_CHRI1</name>
<evidence type="ECO:0000259" key="1">
    <source>
        <dbReference type="PROSITE" id="PS50035"/>
    </source>
</evidence>
<dbReference type="SUPFAM" id="SSF56024">
    <property type="entry name" value="Phospholipase D/nuclease"/>
    <property type="match status" value="1"/>
</dbReference>
<dbReference type="Pfam" id="PF13091">
    <property type="entry name" value="PLDc_2"/>
    <property type="match status" value="1"/>
</dbReference>
<proteinExistence type="predicted"/>
<reference evidence="2 3" key="1">
    <citation type="journal article" date="2011" name="Stand. Genomic Sci.">
        <title>Complete genome sequence of the halophilic and highly halotolerant Chromohalobacter salexigens type strain (1H11(T)).</title>
        <authorList>
            <person name="Copeland A."/>
            <person name="O'Connor K."/>
            <person name="Lucas S."/>
            <person name="Lapidus A."/>
            <person name="Berry K.W."/>
            <person name="Detter J.C."/>
            <person name="Del Rio T.G."/>
            <person name="Hammon N."/>
            <person name="Dalin E."/>
            <person name="Tice H."/>
            <person name="Pitluck S."/>
            <person name="Bruce D."/>
            <person name="Goodwin L."/>
            <person name="Han C."/>
            <person name="Tapia R."/>
            <person name="Saunders E."/>
            <person name="Schmutz J."/>
            <person name="Brettin T."/>
            <person name="Larimer F."/>
            <person name="Land M."/>
            <person name="Hauser L."/>
            <person name="Vargas C."/>
            <person name="Nieto J.J."/>
            <person name="Kyrpides N.C."/>
            <person name="Ivanova N."/>
            <person name="Goker M."/>
            <person name="Klenk H.P."/>
            <person name="Csonka L.N."/>
            <person name="Woyke T."/>
        </authorList>
    </citation>
    <scope>NUCLEOTIDE SEQUENCE [LARGE SCALE GENOMIC DNA]</scope>
    <source>
        <strain evidence="3">ATCC BAA-138 / DSM 3043 / CIP 106854 / NCIMB 13768 / 1H11</strain>
    </source>
</reference>
<dbReference type="KEGG" id="csa:Csal_2365"/>
<dbReference type="InterPro" id="IPR025202">
    <property type="entry name" value="PLD-like_dom"/>
</dbReference>
<dbReference type="PROSITE" id="PS50035">
    <property type="entry name" value="PLD"/>
    <property type="match status" value="1"/>
</dbReference>
<dbReference type="Proteomes" id="UP000000239">
    <property type="component" value="Chromosome"/>
</dbReference>
<dbReference type="HOGENOM" id="CLU_1432219_0_0_6"/>
<dbReference type="GO" id="GO:0006793">
    <property type="term" value="P:phosphorus metabolic process"/>
    <property type="evidence" value="ECO:0007669"/>
    <property type="project" value="UniProtKB-ARBA"/>
</dbReference>
<protein>
    <submittedName>
        <fullName evidence="2">HKD family nuclease-like protein</fullName>
    </submittedName>
</protein>
<feature type="domain" description="PLD phosphodiesterase" evidence="1">
    <location>
        <begin position="121"/>
        <end position="151"/>
    </location>
</feature>
<evidence type="ECO:0000313" key="3">
    <source>
        <dbReference type="Proteomes" id="UP000000239"/>
    </source>
</evidence>
<dbReference type="OrthoDB" id="6190762at2"/>
<evidence type="ECO:0000313" key="2">
    <source>
        <dbReference type="EMBL" id="ABE59714.1"/>
    </source>
</evidence>
<dbReference type="STRING" id="290398.Csal_2365"/>
<dbReference type="eggNOG" id="COG3886">
    <property type="taxonomic scope" value="Bacteria"/>
</dbReference>
<dbReference type="Gene3D" id="3.30.870.10">
    <property type="entry name" value="Endonuclease Chain A"/>
    <property type="match status" value="1"/>
</dbReference>
<dbReference type="GO" id="GO:0003824">
    <property type="term" value="F:catalytic activity"/>
    <property type="evidence" value="ECO:0007669"/>
    <property type="project" value="InterPro"/>
</dbReference>
<dbReference type="CDD" id="cd09117">
    <property type="entry name" value="PLDc_Bfil_DEXD_like"/>
    <property type="match status" value="1"/>
</dbReference>
<sequence>MQVKSNNLLPSEKITRCAPNFPVSKALDLRVCMKLITNTKDESHATVICKLIRESASCFLCTSFLSADGLEIILPPLLESIKSNQLDVQVISNGEAQYTRPAVIRHLGKVAELKHCVFKDNEKRLHTKLYYFEGPAGYTCLIGSANLTRNGLLENEELSVMYEGEFGSLEHRSIASYRDSLLKQMGVKI</sequence>
<accession>Q1QUZ4</accession>
<dbReference type="AlphaFoldDB" id="Q1QUZ4"/>
<dbReference type="InterPro" id="IPR001736">
    <property type="entry name" value="PLipase_D/transphosphatidylase"/>
</dbReference>
<keyword evidence="3" id="KW-1185">Reference proteome</keyword>